<dbReference type="PANTHER" id="PTHR10039">
    <property type="entry name" value="AMELOGENIN"/>
    <property type="match status" value="1"/>
</dbReference>
<gene>
    <name evidence="3" type="ORF">NLJ89_g6261</name>
</gene>
<proteinExistence type="predicted"/>
<dbReference type="AlphaFoldDB" id="A0A9W8MSV3"/>
<dbReference type="InterPro" id="IPR027417">
    <property type="entry name" value="P-loop_NTPase"/>
</dbReference>
<keyword evidence="1" id="KW-0677">Repeat</keyword>
<organism evidence="3 4">
    <name type="scientific">Agrocybe chaxingu</name>
    <dbReference type="NCBI Taxonomy" id="84603"/>
    <lineage>
        <taxon>Eukaryota</taxon>
        <taxon>Fungi</taxon>
        <taxon>Dikarya</taxon>
        <taxon>Basidiomycota</taxon>
        <taxon>Agaricomycotina</taxon>
        <taxon>Agaricomycetes</taxon>
        <taxon>Agaricomycetidae</taxon>
        <taxon>Agaricales</taxon>
        <taxon>Agaricineae</taxon>
        <taxon>Strophariaceae</taxon>
        <taxon>Agrocybe</taxon>
    </lineage>
</organism>
<evidence type="ECO:0000313" key="3">
    <source>
        <dbReference type="EMBL" id="KAJ3507510.1"/>
    </source>
</evidence>
<accession>A0A9W8MSV3</accession>
<evidence type="ECO:0000256" key="1">
    <source>
        <dbReference type="ARBA" id="ARBA00022737"/>
    </source>
</evidence>
<reference evidence="3" key="1">
    <citation type="submission" date="2022-07" db="EMBL/GenBank/DDBJ databases">
        <title>Genome Sequence of Agrocybe chaxingu.</title>
        <authorList>
            <person name="Buettner E."/>
        </authorList>
    </citation>
    <scope>NUCLEOTIDE SEQUENCE</scope>
    <source>
        <strain evidence="3">MP-N11</strain>
    </source>
</reference>
<comment type="caution">
    <text evidence="3">The sequence shown here is derived from an EMBL/GenBank/DDBJ whole genome shotgun (WGS) entry which is preliminary data.</text>
</comment>
<sequence length="460" mass="51890">MAHLFAGSHGTTISDSTIAVNTYHVTGSKGFDILTNAVSPNAFHNSDDRPDPPKCHENTRVAVIQKIMDWIMGKIDPEAFILWLHGPAGAGKSAIARTVAQLCEAQNLLLASFLFFRADSRRNTMNPLVATLAYQITLVIPAVRAHIEAVVEAHPLILSYSHERLEEQFIKLVFEPLRLLSEQGYFSQNTLPPLIVIDGLDECLDEGGQTTLIRLLFSLTSRYALPLKLLIASRPEADIKPVFATISPVSHLELNDDFHPDHDIRHFLEDRFREIRSSHPFCSRIPSGWPKKWELESLVQKTSGQFIYASIAMRFVDSPRHLPTQRLEILLDLRLSINHDLPFAELDNLYSWLLSRVENPPLVLQILGVHIALQSGSGLYHVEAIEYMLGLEGGELNVALADLGSILECGNWIKFHHRCFVDFLLSPRRSKEYNIDVRKSHTAITQWVLQTFSRSSVGEW</sequence>
<evidence type="ECO:0000313" key="4">
    <source>
        <dbReference type="Proteomes" id="UP001148786"/>
    </source>
</evidence>
<dbReference type="EMBL" id="JANKHO010000652">
    <property type="protein sequence ID" value="KAJ3507510.1"/>
    <property type="molecule type" value="Genomic_DNA"/>
</dbReference>
<evidence type="ECO:0000259" key="2">
    <source>
        <dbReference type="Pfam" id="PF24883"/>
    </source>
</evidence>
<dbReference type="SUPFAM" id="SSF52540">
    <property type="entry name" value="P-loop containing nucleoside triphosphate hydrolases"/>
    <property type="match status" value="1"/>
</dbReference>
<dbReference type="Gene3D" id="3.40.50.300">
    <property type="entry name" value="P-loop containing nucleotide triphosphate hydrolases"/>
    <property type="match status" value="1"/>
</dbReference>
<protein>
    <recommendedName>
        <fullName evidence="2">Nephrocystin 3-like N-terminal domain-containing protein</fullName>
    </recommendedName>
</protein>
<dbReference type="InterPro" id="IPR056884">
    <property type="entry name" value="NPHP3-like_N"/>
</dbReference>
<keyword evidence="4" id="KW-1185">Reference proteome</keyword>
<feature type="domain" description="Nephrocystin 3-like N-terminal" evidence="2">
    <location>
        <begin position="68"/>
        <end position="234"/>
    </location>
</feature>
<dbReference type="Pfam" id="PF24883">
    <property type="entry name" value="NPHP3_N"/>
    <property type="match status" value="1"/>
</dbReference>
<name>A0A9W8MSV3_9AGAR</name>
<dbReference type="OrthoDB" id="2883583at2759"/>
<dbReference type="PANTHER" id="PTHR10039:SF17">
    <property type="entry name" value="FUNGAL STAND N-TERMINAL GOODBYE DOMAIN-CONTAINING PROTEIN-RELATED"/>
    <property type="match status" value="1"/>
</dbReference>
<dbReference type="Proteomes" id="UP001148786">
    <property type="component" value="Unassembled WGS sequence"/>
</dbReference>